<evidence type="ECO:0000313" key="2">
    <source>
        <dbReference type="EMBL" id="ANY82243.1"/>
    </source>
</evidence>
<dbReference type="EMBL" id="CP016617">
    <property type="protein sequence ID" value="ANY82243.1"/>
    <property type="molecule type" value="Genomic_DNA"/>
</dbReference>
<dbReference type="KEGG" id="moc:BB934_28325"/>
<dbReference type="Pfam" id="PF13751">
    <property type="entry name" value="DDE_Tnp_1_6"/>
    <property type="match status" value="1"/>
</dbReference>
<organism evidence="2">
    <name type="scientific">Microvirga ossetica</name>
    <dbReference type="NCBI Taxonomy" id="1882682"/>
    <lineage>
        <taxon>Bacteria</taxon>
        <taxon>Pseudomonadati</taxon>
        <taxon>Pseudomonadota</taxon>
        <taxon>Alphaproteobacteria</taxon>
        <taxon>Hyphomicrobiales</taxon>
        <taxon>Methylobacteriaceae</taxon>
        <taxon>Microvirga</taxon>
    </lineage>
</organism>
<sequence>MTDPGFDASVLSEFRSCLVAGGAEEHLLDTLLVLCREQNRQVATCPAAHTSRRWLPDYWQGRTAFKVRFSTIHCRPCPLKSRCTRSGRRLLTLRPPEEHETLEAARQREAQLAFSKEDRQRAGIEGTISAGVRVLHLRRSRYIGLAKTHLRHVLTAAALNLIGLDAWFAGMPLALPGKITQPLYCYRGAR</sequence>
<accession>A0A1B2EQI1</accession>
<evidence type="ECO:0000259" key="1">
    <source>
        <dbReference type="Pfam" id="PF13751"/>
    </source>
</evidence>
<feature type="domain" description="Transposase DDE" evidence="1">
    <location>
        <begin position="44"/>
        <end position="162"/>
    </location>
</feature>
<keyword evidence="2" id="KW-0614">Plasmid</keyword>
<name>A0A1B2EQI1_9HYPH</name>
<protein>
    <recommendedName>
        <fullName evidence="1">Transposase DDE domain-containing protein</fullName>
    </recommendedName>
</protein>
<proteinExistence type="predicted"/>
<dbReference type="AlphaFoldDB" id="A0A1B2EQI1"/>
<dbReference type="InterPro" id="IPR025668">
    <property type="entry name" value="Tnp_DDE_dom"/>
</dbReference>
<reference evidence="2" key="1">
    <citation type="submission" date="2016-07" db="EMBL/GenBank/DDBJ databases">
        <title>Microvirga ossetica sp. nov. a new species of rhizobia isolated from root nodules of the legume species Vicia alpestris Steven originated from North Ossetia region in the Caucasus.</title>
        <authorList>
            <person name="Safronova V.I."/>
            <person name="Kuznetsova I.G."/>
            <person name="Sazanova A.L."/>
            <person name="Belimov A."/>
            <person name="Andronov E."/>
            <person name="Osledkin Y.S."/>
            <person name="Onishchuk O.P."/>
            <person name="Kurchak O.N."/>
            <person name="Shaposhnikov A.I."/>
            <person name="Willems A."/>
            <person name="Tikhonovich I.A."/>
        </authorList>
    </citation>
    <scope>NUCLEOTIDE SEQUENCE [LARGE SCALE GENOMIC DNA]</scope>
    <source>
        <strain evidence="2">V5/3M</strain>
        <plasmid evidence="2">unnamed1</plasmid>
    </source>
</reference>
<geneLocation type="plasmid" evidence="2">
    <name>unnamed1</name>
</geneLocation>
<gene>
    <name evidence="2" type="ORF">BB934_28325</name>
</gene>